<evidence type="ECO:0000313" key="11">
    <source>
        <dbReference type="Ensembl" id="ENSTMTP00000013158.1"/>
    </source>
</evidence>
<dbReference type="GO" id="GO:0000922">
    <property type="term" value="C:spindle pole"/>
    <property type="evidence" value="ECO:0007669"/>
    <property type="project" value="TreeGrafter"/>
</dbReference>
<keyword evidence="6" id="KW-0112">Calmodulin-binding</keyword>
<dbReference type="Proteomes" id="UP000472274">
    <property type="component" value="Unplaced"/>
</dbReference>
<dbReference type="Ensembl" id="ENSTMTT00000013610.1">
    <property type="protein sequence ID" value="ENSTMTP00000013158.1"/>
    <property type="gene ID" value="ENSTMTG00000009328.1"/>
</dbReference>
<keyword evidence="7" id="KW-0175">Coiled coil</keyword>
<evidence type="ECO:0000256" key="2">
    <source>
        <dbReference type="ARBA" id="ARBA00022490"/>
    </source>
</evidence>
<dbReference type="SMART" id="SM00015">
    <property type="entry name" value="IQ"/>
    <property type="match status" value="31"/>
</dbReference>
<keyword evidence="2" id="KW-0963">Cytoplasm</keyword>
<dbReference type="InterPro" id="IPR000048">
    <property type="entry name" value="IQ_motif_EF-hand-BS"/>
</dbReference>
<dbReference type="PANTHER" id="PTHR22706:SF1">
    <property type="entry name" value="ASSEMBLY FACTOR FOR SPINDLE MICROTUBULES"/>
    <property type="match status" value="1"/>
</dbReference>
<dbReference type="Pfam" id="PF15780">
    <property type="entry name" value="ASH"/>
    <property type="match status" value="1"/>
</dbReference>
<dbReference type="GO" id="GO:0007051">
    <property type="term" value="P:spindle organization"/>
    <property type="evidence" value="ECO:0007669"/>
    <property type="project" value="TreeGrafter"/>
</dbReference>
<organism evidence="11 12">
    <name type="scientific">Terrapene triunguis</name>
    <name type="common">Three-toed box turtle</name>
    <dbReference type="NCBI Taxonomy" id="2587831"/>
    <lineage>
        <taxon>Eukaryota</taxon>
        <taxon>Metazoa</taxon>
        <taxon>Chordata</taxon>
        <taxon>Craniata</taxon>
        <taxon>Vertebrata</taxon>
        <taxon>Euteleostomi</taxon>
        <taxon>Archelosauria</taxon>
        <taxon>Testudinata</taxon>
        <taxon>Testudines</taxon>
        <taxon>Cryptodira</taxon>
        <taxon>Durocryptodira</taxon>
        <taxon>Testudinoidea</taxon>
        <taxon>Emydidae</taxon>
        <taxon>Terrapene</taxon>
    </lineage>
</organism>
<dbReference type="GO" id="GO:0000278">
    <property type="term" value="P:mitotic cell cycle"/>
    <property type="evidence" value="ECO:0007669"/>
    <property type="project" value="TreeGrafter"/>
</dbReference>
<dbReference type="GO" id="GO:0051301">
    <property type="term" value="P:cell division"/>
    <property type="evidence" value="ECO:0007669"/>
    <property type="project" value="UniProtKB-KW"/>
</dbReference>
<dbReference type="GO" id="GO:0051295">
    <property type="term" value="P:establishment of meiotic spindle localization"/>
    <property type="evidence" value="ECO:0007669"/>
    <property type="project" value="TreeGrafter"/>
</dbReference>
<proteinExistence type="predicted"/>
<evidence type="ECO:0000256" key="3">
    <source>
        <dbReference type="ARBA" id="ARBA00022618"/>
    </source>
</evidence>
<keyword evidence="4" id="KW-0677">Repeat</keyword>
<evidence type="ECO:0000256" key="8">
    <source>
        <dbReference type="ARBA" id="ARBA00023306"/>
    </source>
</evidence>
<feature type="domain" description="Abnormal spindle-like microcephaly-associated protein ASH" evidence="10">
    <location>
        <begin position="39"/>
        <end position="135"/>
    </location>
</feature>
<dbReference type="InParanoid" id="A0A674IXW8"/>
<dbReference type="InterPro" id="IPR027417">
    <property type="entry name" value="P-loop_NTPase"/>
</dbReference>
<evidence type="ECO:0000313" key="12">
    <source>
        <dbReference type="Proteomes" id="UP000472274"/>
    </source>
</evidence>
<gene>
    <name evidence="11" type="primary">LOC113407287</name>
</gene>
<protein>
    <recommendedName>
        <fullName evidence="10">Abnormal spindle-like microcephaly-associated protein ASH domain-containing protein</fullName>
    </recommendedName>
</protein>
<evidence type="ECO:0000256" key="6">
    <source>
        <dbReference type="ARBA" id="ARBA00022860"/>
    </source>
</evidence>
<keyword evidence="9" id="KW-1133">Transmembrane helix</keyword>
<keyword evidence="8" id="KW-0131">Cell cycle</keyword>
<dbReference type="PANTHER" id="PTHR22706">
    <property type="entry name" value="ASSEMBLY FACTOR FOR SPINDLE MICROTUBULES"/>
    <property type="match status" value="1"/>
</dbReference>
<reference evidence="11" key="2">
    <citation type="submission" date="2025-09" db="UniProtKB">
        <authorList>
            <consortium name="Ensembl"/>
        </authorList>
    </citation>
    <scope>IDENTIFICATION</scope>
</reference>
<keyword evidence="9" id="KW-0812">Transmembrane</keyword>
<evidence type="ECO:0000256" key="9">
    <source>
        <dbReference type="SAM" id="Phobius"/>
    </source>
</evidence>
<dbReference type="Gene3D" id="1.20.5.190">
    <property type="match status" value="15"/>
</dbReference>
<feature type="transmembrane region" description="Helical" evidence="9">
    <location>
        <begin position="1381"/>
        <end position="1399"/>
    </location>
</feature>
<dbReference type="InterPro" id="IPR051185">
    <property type="entry name" value="ASPM"/>
</dbReference>
<keyword evidence="3" id="KW-0132">Cell division</keyword>
<dbReference type="GO" id="GO:0005737">
    <property type="term" value="C:cytoplasm"/>
    <property type="evidence" value="ECO:0007669"/>
    <property type="project" value="UniProtKB-SubCell"/>
</dbReference>
<name>A0A674IXW8_9SAUR</name>
<dbReference type="InterPro" id="IPR031549">
    <property type="entry name" value="ASH"/>
</dbReference>
<evidence type="ECO:0000256" key="7">
    <source>
        <dbReference type="ARBA" id="ARBA00023054"/>
    </source>
</evidence>
<evidence type="ECO:0000256" key="1">
    <source>
        <dbReference type="ARBA" id="ARBA00004496"/>
    </source>
</evidence>
<dbReference type="FunFam" id="1.20.5.190:FF:000008">
    <property type="entry name" value="Abnormal spindle-like microcephaly-associated protein homolog"/>
    <property type="match status" value="3"/>
</dbReference>
<keyword evidence="5" id="KW-0498">Mitosis</keyword>
<sequence length="1403" mass="165524">MAAELLRRGAAAACGLSPAESPGRRRRRWAGREEEDPAVLTLTHFSRPPFLSFGSLRPGASCTRLLAVDNPNPEEADVVIDRFPAPSTGFSLERRRFLIQSGERIFISITWTPLEEGKVRELVTFIVNGIVKHQAVLLGVAEQPLKKKKSLWDAIKKKNTSEGSVSTRAKKKHSNVKNVNKTFRVSKKTDTVRIKTKYAELKAMTIMVQRRYRAVVQAKYQKQEYLSLKNAVVKIQAIYRGIKVRRQIHCMHQAAISIQAMFKMHRINIRYRAVKLAATVIQIRYRAFCQGRVERKKYLMLQRSSLVLQAAYRGMKVRRKVRIMHQSATIIQSYYQMHRQQKAFKKLSMVTKQIQQWYRACKERNVQVHKYRIMKRAILCIQAAFRGMKTRRHLKMMHVAAAFLQRRVRSFLKRKKYISLRTAAVMIQRKYRATAHAKQQHQEYLHLRKAAVTIQSAYRGFVVRKKMQQMHRAATVIQAALRMYRMCISYQSVKFASITIQQHYQAYKEGKRVREMYLKQYNSVLVLQTAYRGMKTRQLLKKKHNAATIIQSNYRMYRQSCCYKKVQWATQVIQKRYRASKLRGIAVQQYSSMKKAATCIQRAFREMRARKKHQEMCHAAAVLQRRFKTFKERQRYLSLKAAAVVLQRRYRALILVRWHTQEYLSFRRAVIRIQSLYRGIQTRRNIQHMHLAASTIQSAFRMHRIKISYQRMRIAAVVIQNYYRFYVKGKIQRKRYLTIQKSVLVIQAAYRGMKARQELKIMHASATIIQSLYRMHKQHNHYKQFRWAVRVVQQRFRANRARGAEVKNYTKIKKAALCLQSAFRAKKARQLATIIQAVRRIQSVLQMYLDRRRFLKKKTAAIAIQSAFRCHRMKTRYKAIRDSTVAIQRWYRACRMARLQKAEYSAQRQAIIIIQSAYRGTVIRKMAKQKRAARKIQSFLHMAAQLAGKMRAARTIQAWFRRYRARKEYTAVVKATCVIQGYFKSKRQRTWFLKMKASTVTIQRRWRETLTARTILLQFLATKEQQAACLIQAAYRGFKERHKFHQQKAAALVIQKHIRARQEGRLECIKYIKTRKAAIKLQAFFRGWLVRKKILDQKQKKRLLCFSAAAYHHLSAIKIQRAFRIHLVLKHAQMQISSVLCIQRWFRARLQQQKSLQDHQKIIKIQRMVRRWLKQRNEAATTIQRAVRKFLFYKQRRKLKNGIIKFQALWRGYSWRKKNDTAKTKALRRSLEMANKESKEENKLCNRTAVAIDYLLKYKHISYILAALKHLEVVTRLSPLCCENMAQSGAIFTIFILIRNCNRSIPCMEVIKYSVQVLLNVSKYERTTQAVYEVENSVDTLLDLLQMYREKAGDKTSEKGGSIFTKTCCLLAILLKDSKRASVTHIPFFLIIHLYFLFLDDTL</sequence>
<accession>A0A674IXW8</accession>
<comment type="subcellular location">
    <subcellularLocation>
        <location evidence="1">Cytoplasm</location>
    </subcellularLocation>
</comment>
<evidence type="ECO:0000256" key="5">
    <source>
        <dbReference type="ARBA" id="ARBA00022776"/>
    </source>
</evidence>
<dbReference type="FunFam" id="2.60.40.10:FF:001429">
    <property type="entry name" value="Abnormal spindle-like microcephaly-associated protein homolog"/>
    <property type="match status" value="1"/>
</dbReference>
<dbReference type="Pfam" id="PF00612">
    <property type="entry name" value="IQ"/>
    <property type="match status" value="18"/>
</dbReference>
<dbReference type="GO" id="GO:0005516">
    <property type="term" value="F:calmodulin binding"/>
    <property type="evidence" value="ECO:0007669"/>
    <property type="project" value="UniProtKB-KW"/>
</dbReference>
<dbReference type="GeneTree" id="ENSGT00560000077332"/>
<keyword evidence="12" id="KW-1185">Reference proteome</keyword>
<reference evidence="11" key="1">
    <citation type="submission" date="2025-08" db="UniProtKB">
        <authorList>
            <consortium name="Ensembl"/>
        </authorList>
    </citation>
    <scope>IDENTIFICATION</scope>
</reference>
<evidence type="ECO:0000256" key="4">
    <source>
        <dbReference type="ARBA" id="ARBA00022737"/>
    </source>
</evidence>
<evidence type="ECO:0000259" key="10">
    <source>
        <dbReference type="Pfam" id="PF15780"/>
    </source>
</evidence>
<dbReference type="FunFam" id="1.20.5.190:FF:000009">
    <property type="entry name" value="Abnormal spindle-like microcephaly-associated protein homolog"/>
    <property type="match status" value="3"/>
</dbReference>
<dbReference type="SUPFAM" id="SSF52540">
    <property type="entry name" value="P-loop containing nucleoside triphosphate hydrolases"/>
    <property type="match status" value="9"/>
</dbReference>
<dbReference type="PROSITE" id="PS50096">
    <property type="entry name" value="IQ"/>
    <property type="match status" value="17"/>
</dbReference>
<keyword evidence="9" id="KW-0472">Membrane</keyword>